<evidence type="ECO:0000313" key="3">
    <source>
        <dbReference type="Proteomes" id="UP000479043"/>
    </source>
</evidence>
<dbReference type="Proteomes" id="UP000479043">
    <property type="component" value="Unassembled WGS sequence"/>
</dbReference>
<name>A0A6L8LHI3_9RHOB</name>
<dbReference type="Gene3D" id="1.20.120.1940">
    <property type="entry name" value="YfdX protein domain"/>
    <property type="match status" value="1"/>
</dbReference>
<dbReference type="EMBL" id="WWEN01000002">
    <property type="protein sequence ID" value="MYM54456.1"/>
    <property type="molecule type" value="Genomic_DNA"/>
</dbReference>
<evidence type="ECO:0000313" key="2">
    <source>
        <dbReference type="EMBL" id="MYM54456.1"/>
    </source>
</evidence>
<proteinExistence type="predicted"/>
<keyword evidence="1" id="KW-0732">Signal</keyword>
<reference evidence="2 3" key="1">
    <citation type="submission" date="2020-01" db="EMBL/GenBank/DDBJ databases">
        <authorList>
            <person name="Chen S."/>
        </authorList>
    </citation>
    <scope>NUCLEOTIDE SEQUENCE [LARGE SCALE GENOMIC DNA]</scope>
    <source>
        <strain evidence="2 3">GS-10</strain>
    </source>
</reference>
<dbReference type="InterPro" id="IPR021236">
    <property type="entry name" value="Uncharacterised_YfdX"/>
</dbReference>
<dbReference type="Pfam" id="PF10938">
    <property type="entry name" value="YfdX"/>
    <property type="match status" value="1"/>
</dbReference>
<evidence type="ECO:0000256" key="1">
    <source>
        <dbReference type="SAM" id="SignalP"/>
    </source>
</evidence>
<feature type="signal peptide" evidence="1">
    <location>
        <begin position="1"/>
        <end position="30"/>
    </location>
</feature>
<gene>
    <name evidence="2" type="ORF">GR167_04015</name>
</gene>
<feature type="chain" id="PRO_5027004753" evidence="1">
    <location>
        <begin position="31"/>
        <end position="219"/>
    </location>
</feature>
<protein>
    <submittedName>
        <fullName evidence="2">YfdX family protein</fullName>
    </submittedName>
</protein>
<sequence>MTIPKLSRSVTLAVGMGVSALGLTSGGAFAQATTAISEAPYQTQHRMLKTADEAGNAVAQVRAARVALFDGDVPYAKASVEAARESLLSAESDFAGLMMRDFTDVDSDTNFLPFDMSMSLTEDFTDTDANKDVVKKAIDLFTDENPDAAVTALNAADIEVQVETAMLPYEATIASLDGALGDIEDGNYYAANLDLKAINDSVIVRGFTIDAIPQQGAAG</sequence>
<keyword evidence="3" id="KW-1185">Reference proteome</keyword>
<accession>A0A6L8LHI3</accession>
<dbReference type="AlphaFoldDB" id="A0A6L8LHI3"/>
<organism evidence="2 3">
    <name type="scientific">Thalassovita mangrovi</name>
    <dbReference type="NCBI Taxonomy" id="2692236"/>
    <lineage>
        <taxon>Bacteria</taxon>
        <taxon>Pseudomonadati</taxon>
        <taxon>Pseudomonadota</taxon>
        <taxon>Alphaproteobacteria</taxon>
        <taxon>Rhodobacterales</taxon>
        <taxon>Roseobacteraceae</taxon>
        <taxon>Thalassovita</taxon>
    </lineage>
</organism>
<dbReference type="RefSeq" id="WP_160972149.1">
    <property type="nucleotide sequence ID" value="NZ_WWEN01000002.1"/>
</dbReference>
<comment type="caution">
    <text evidence="2">The sequence shown here is derived from an EMBL/GenBank/DDBJ whole genome shotgun (WGS) entry which is preliminary data.</text>
</comment>